<evidence type="ECO:0000313" key="2">
    <source>
        <dbReference type="Proteomes" id="UP000258927"/>
    </source>
</evidence>
<geneLocation type="plasmid" evidence="2">
    <name>phl2708x3</name>
</geneLocation>
<name>A0A2R4MJ93_9HYPH</name>
<dbReference type="KEGG" id="mmyr:MXMO3_03545"/>
<dbReference type="EMBL" id="CP021331">
    <property type="protein sequence ID" value="AVX06048.1"/>
    <property type="molecule type" value="Genomic_DNA"/>
</dbReference>
<reference evidence="1 2" key="1">
    <citation type="submission" date="2017-05" db="EMBL/GenBank/DDBJ databases">
        <title>Genome Analysis of Maritalea myrionectae HL2708#5.</title>
        <authorList>
            <consortium name="Cotde Inc.-PKNU"/>
            <person name="Jang D."/>
            <person name="Oh H.-M."/>
        </authorList>
    </citation>
    <scope>NUCLEOTIDE SEQUENCE [LARGE SCALE GENOMIC DNA]</scope>
    <source>
        <strain evidence="1 2">HL2708#5</strain>
        <plasmid evidence="2">phl2708x3</plasmid>
    </source>
</reference>
<gene>
    <name evidence="1" type="ORF">MXMO3_03545</name>
</gene>
<keyword evidence="2" id="KW-1185">Reference proteome</keyword>
<accession>A0A2R4MJ93</accession>
<proteinExistence type="predicted"/>
<dbReference type="Proteomes" id="UP000258927">
    <property type="component" value="Plasmid pHL2708X3"/>
</dbReference>
<protein>
    <submittedName>
        <fullName evidence="1">Uncharacterized protein</fullName>
    </submittedName>
</protein>
<dbReference type="AlphaFoldDB" id="A0A2R4MJ93"/>
<keyword evidence="1" id="KW-0614">Plasmid</keyword>
<organism evidence="1 2">
    <name type="scientific">Maritalea myrionectae</name>
    <dbReference type="NCBI Taxonomy" id="454601"/>
    <lineage>
        <taxon>Bacteria</taxon>
        <taxon>Pseudomonadati</taxon>
        <taxon>Pseudomonadota</taxon>
        <taxon>Alphaproteobacteria</taxon>
        <taxon>Hyphomicrobiales</taxon>
        <taxon>Devosiaceae</taxon>
        <taxon>Maritalea</taxon>
    </lineage>
</organism>
<evidence type="ECO:0000313" key="1">
    <source>
        <dbReference type="EMBL" id="AVX06048.1"/>
    </source>
</evidence>
<sequence length="80" mass="8898">MVVSHAPGDSNRALVEELIANYQIDATLTNPELVNIGIFDDVLMVGRHYRAMHTVLSQRFPGVPITGIFIARTIHPNPFE</sequence>